<evidence type="ECO:0000256" key="2">
    <source>
        <dbReference type="SAM" id="MobiDB-lite"/>
    </source>
</evidence>
<dbReference type="EMBL" id="LAZR01017318">
    <property type="protein sequence ID" value="KKM00923.1"/>
    <property type="molecule type" value="Genomic_DNA"/>
</dbReference>
<feature type="region of interest" description="Disordered" evidence="2">
    <location>
        <begin position="456"/>
        <end position="479"/>
    </location>
</feature>
<evidence type="ECO:0008006" key="4">
    <source>
        <dbReference type="Google" id="ProtNLM"/>
    </source>
</evidence>
<organism evidence="3">
    <name type="scientific">marine sediment metagenome</name>
    <dbReference type="NCBI Taxonomy" id="412755"/>
    <lineage>
        <taxon>unclassified sequences</taxon>
        <taxon>metagenomes</taxon>
        <taxon>ecological metagenomes</taxon>
    </lineage>
</organism>
<dbReference type="PANTHER" id="PTHR38812">
    <property type="entry name" value="MU-LIKE PROPHAGE FLUMU PROTEIN GP42"/>
    <property type="match status" value="1"/>
</dbReference>
<sequence length="701" mass="78075">MEAVSARCVVSTETETLKIIVKLKDSASRGLKRLAGGLREVRNKAGAAMSKLGGLRGVIVTLGVGLLARSFIQAADTAEQYRVRLTVLLGSVEEGNRLFQEMADYASTVSFQYEEIMGAATNLSGVMKGGVDEVKKWMPLIADLAAATGLSINDTAGQIIRMYSAGAASADMFRERGVLAMLGFQAKVSYSAKETRKQLMKVFDDPKSQFGGAAKALAGTWSGMLSMMSDRWFQFRNMVMEAGVFDFIKAGLGLWLKALADLKEEGNLDTWAENMAEVVMKAMSSIAISVGWVVDSMRGWKMLYDGLKLLIAELGKAATQLPQAVDKGLSFHKRSLKLHADAAQATGDLIEKTGKRLEKAYGPDVGMDRWIGWWGGVFAKGGETLAKGGEKATQVLGTWKEGMKEVQKEAEIAEGWFDAILEKTLKSLEATATQIPWNERVKEQLKEINDLIEKQRKEREAAQSKVGGMKPKPGEERPTLPLGILLRSEMIKFKEQTKTQLAYLNANYDLHIVKLEGFYKERKRLANEAYQFELTRLQQMADAEEEPKKKEKILLQIFRMQEAHQRNLLALEQERNKALEDRIQGEKESGSLVADATARATLAGPSEMVVRFAEQLRELESMQRDETDRMQELKDEGHATEQQAEALHKAQLLEKEKLFANQKRQIVEQYMNNTVEMLGNIGDAFLDFYKATGSKNKAFFE</sequence>
<dbReference type="AlphaFoldDB" id="A0A0F9JPL7"/>
<proteinExistence type="predicted"/>
<protein>
    <recommendedName>
        <fullName evidence="4">Bacteriophage tail tape measure C-terminal domain-containing protein</fullName>
    </recommendedName>
</protein>
<gene>
    <name evidence="3" type="ORF">LCGC14_1799570</name>
</gene>
<reference evidence="3" key="1">
    <citation type="journal article" date="2015" name="Nature">
        <title>Complex archaea that bridge the gap between prokaryotes and eukaryotes.</title>
        <authorList>
            <person name="Spang A."/>
            <person name="Saw J.H."/>
            <person name="Jorgensen S.L."/>
            <person name="Zaremba-Niedzwiedzka K."/>
            <person name="Martijn J."/>
            <person name="Lind A.E."/>
            <person name="van Eijk R."/>
            <person name="Schleper C."/>
            <person name="Guy L."/>
            <person name="Ettema T.J."/>
        </authorList>
    </citation>
    <scope>NUCLEOTIDE SEQUENCE</scope>
</reference>
<accession>A0A0F9JPL7</accession>
<feature type="non-terminal residue" evidence="3">
    <location>
        <position position="701"/>
    </location>
</feature>
<name>A0A0F9JPL7_9ZZZZ</name>
<comment type="caution">
    <text evidence="3">The sequence shown here is derived from an EMBL/GenBank/DDBJ whole genome shotgun (WGS) entry which is preliminary data.</text>
</comment>
<feature type="coiled-coil region" evidence="1">
    <location>
        <begin position="561"/>
        <end position="589"/>
    </location>
</feature>
<feature type="coiled-coil region" evidence="1">
    <location>
        <begin position="616"/>
        <end position="650"/>
    </location>
</feature>
<dbReference type="PANTHER" id="PTHR38812:SF2">
    <property type="entry name" value="MU-LIKE PROPHAGE FLUMU PROTEIN GP42"/>
    <property type="match status" value="1"/>
</dbReference>
<keyword evidence="1" id="KW-0175">Coiled coil</keyword>
<evidence type="ECO:0000256" key="1">
    <source>
        <dbReference type="SAM" id="Coils"/>
    </source>
</evidence>
<evidence type="ECO:0000313" key="3">
    <source>
        <dbReference type="EMBL" id="KKM00923.1"/>
    </source>
</evidence>
<dbReference type="InterPro" id="IPR053058">
    <property type="entry name" value="Mulikevirus_tape_measure"/>
</dbReference>